<evidence type="ECO:0000313" key="3">
    <source>
        <dbReference type="Proteomes" id="UP000567293"/>
    </source>
</evidence>
<comment type="caution">
    <text evidence="2">The sequence shown here is derived from an EMBL/GenBank/DDBJ whole genome shotgun (WGS) entry which is preliminary data.</text>
</comment>
<dbReference type="SUPFAM" id="SSF82171">
    <property type="entry name" value="DPP6 N-terminal domain-like"/>
    <property type="match status" value="1"/>
</dbReference>
<name>A0A7V8SWI4_9BACT</name>
<dbReference type="InterPro" id="IPR011042">
    <property type="entry name" value="6-blade_b-propeller_TolB-like"/>
</dbReference>
<feature type="non-terminal residue" evidence="2">
    <location>
        <position position="446"/>
    </location>
</feature>
<proteinExistence type="inferred from homology"/>
<dbReference type="EMBL" id="JACDQQ010000782">
    <property type="protein sequence ID" value="MBA0084943.1"/>
    <property type="molecule type" value="Genomic_DNA"/>
</dbReference>
<accession>A0A7V8SWI4</accession>
<gene>
    <name evidence="2" type="ORF">HRJ53_08105</name>
</gene>
<dbReference type="Gene3D" id="2.120.10.30">
    <property type="entry name" value="TolB, C-terminal domain"/>
    <property type="match status" value="3"/>
</dbReference>
<dbReference type="AlphaFoldDB" id="A0A7V8SWI4"/>
<keyword evidence="3" id="KW-1185">Reference proteome</keyword>
<evidence type="ECO:0000256" key="1">
    <source>
        <dbReference type="ARBA" id="ARBA00009820"/>
    </source>
</evidence>
<dbReference type="PANTHER" id="PTHR36842">
    <property type="entry name" value="PROTEIN TOLB HOMOLOG"/>
    <property type="match status" value="1"/>
</dbReference>
<dbReference type="PANTHER" id="PTHR36842:SF1">
    <property type="entry name" value="PROTEIN TOLB"/>
    <property type="match status" value="1"/>
</dbReference>
<dbReference type="Proteomes" id="UP000567293">
    <property type="component" value="Unassembled WGS sequence"/>
</dbReference>
<dbReference type="Pfam" id="PF07676">
    <property type="entry name" value="PD40"/>
    <property type="match status" value="4"/>
</dbReference>
<sequence>MPWVIAAALLVGTAVSEMVRPTAEPANPLEKARFTRVTDFESVEAAISPDGRFVAFISDHDGPFDVWFSQVGTGRMVNLTQGKAGPLPGPLRSVGFSGDGSEIWLGGGDVGMRLRLMPLTGGTLHNFLGEEAVNLAWSPDGERIVYHTFGNGDPMFVADRTGANARRIFGDQPGVHNHFPTWSPDGRWIYFVHGTPATKEMDLWRIDSAGGKPERLTRRNTDVAYPTPVGNRTVFYVARDGDGSGPWLWAFDLQRKASRRASIGLEQYTSVEASADGRKLVATISNPAASLWSVPILNRLAEEHDVKPFTVPTVRALAPRFGGSSLFYLSSLGTGDGLWRLREGQAAEIWKGADGALLETPAVSPDGGRVAIVLRRSGKRQLHVLTSDGAELQPTADGIDVQGTSCWSPDGRWILTGGSSAAGPGLFKIPLAGGSLVRLVDGPALN</sequence>
<protein>
    <submittedName>
        <fullName evidence="2">PD40 domain-containing protein</fullName>
    </submittedName>
</protein>
<reference evidence="2" key="1">
    <citation type="submission" date="2020-06" db="EMBL/GenBank/DDBJ databases">
        <title>Legume-microbial interactions unlock mineral nutrients during tropical forest succession.</title>
        <authorList>
            <person name="Epihov D.Z."/>
        </authorList>
    </citation>
    <scope>NUCLEOTIDE SEQUENCE [LARGE SCALE GENOMIC DNA]</scope>
    <source>
        <strain evidence="2">Pan2503</strain>
    </source>
</reference>
<organism evidence="2 3">
    <name type="scientific">Candidatus Acidiferrum panamense</name>
    <dbReference type="NCBI Taxonomy" id="2741543"/>
    <lineage>
        <taxon>Bacteria</taxon>
        <taxon>Pseudomonadati</taxon>
        <taxon>Acidobacteriota</taxon>
        <taxon>Terriglobia</taxon>
        <taxon>Candidatus Acidiferrales</taxon>
        <taxon>Candidatus Acidiferrum</taxon>
    </lineage>
</organism>
<evidence type="ECO:0000313" key="2">
    <source>
        <dbReference type="EMBL" id="MBA0084943.1"/>
    </source>
</evidence>
<comment type="similarity">
    <text evidence="1">Belongs to the TolB family.</text>
</comment>
<dbReference type="InterPro" id="IPR011659">
    <property type="entry name" value="WD40"/>
</dbReference>